<comment type="caution">
    <text evidence="5">The sequence shown here is derived from an EMBL/GenBank/DDBJ whole genome shotgun (WGS) entry which is preliminary data.</text>
</comment>
<dbReference type="CDD" id="cd07906">
    <property type="entry name" value="Adenylation_DNA_ligase_LigD_LigC"/>
    <property type="match status" value="1"/>
</dbReference>
<dbReference type="InterPro" id="IPR012340">
    <property type="entry name" value="NA-bd_OB-fold"/>
</dbReference>
<protein>
    <recommendedName>
        <fullName evidence="1">DNA ligase (ATP)</fullName>
        <ecNumber evidence="1">6.5.1.1</ecNumber>
    </recommendedName>
</protein>
<evidence type="ECO:0000256" key="3">
    <source>
        <dbReference type="ARBA" id="ARBA00034003"/>
    </source>
</evidence>
<dbReference type="PANTHER" id="PTHR45997">
    <property type="entry name" value="DNA LIGASE 4"/>
    <property type="match status" value="1"/>
</dbReference>
<gene>
    <name evidence="5" type="ORF">Tfer_0581</name>
</gene>
<dbReference type="GO" id="GO:0005524">
    <property type="term" value="F:ATP binding"/>
    <property type="evidence" value="ECO:0007669"/>
    <property type="project" value="InterPro"/>
</dbReference>
<proteinExistence type="predicted"/>
<dbReference type="PANTHER" id="PTHR45997:SF1">
    <property type="entry name" value="DNA LIGASE 4"/>
    <property type="match status" value="1"/>
</dbReference>
<name>A0A0L6W5U7_9FIRM</name>
<sequence>MEFTPVVPFEPVSAVQIPHGEQWIAQVKWDGVRVLTYYDGHSVRLYNRRQHERTVQFPEFVEIRRFCTASSIILDGEIIAFRRGKPSFHEVMKRDGIRQPEKVGHVRKAIPLVYMIFDVLYFNGEWIIGRTLEERQEILNRCIVPQEDVQLVENFREAEILFDAIKAQGLEGIVCKDISSRYTIKGKDGRWRKLKNYRDLVAVIGGATYRGNIINAVLLGLYDRDGQLWYIGHAGTGKLTRAEWRDLTERIKPLVSGECPFVNKPARVKNVTWVKPELTAKIRYIEWTEGHTLRQPSIQAFVEIPPAQCIFEQS</sequence>
<dbReference type="GO" id="GO:0006297">
    <property type="term" value="P:nucleotide-excision repair, DNA gap filling"/>
    <property type="evidence" value="ECO:0007669"/>
    <property type="project" value="TreeGrafter"/>
</dbReference>
<evidence type="ECO:0000256" key="2">
    <source>
        <dbReference type="ARBA" id="ARBA00022598"/>
    </source>
</evidence>
<dbReference type="GO" id="GO:0006310">
    <property type="term" value="P:DNA recombination"/>
    <property type="evidence" value="ECO:0007669"/>
    <property type="project" value="InterPro"/>
</dbReference>
<dbReference type="InterPro" id="IPR012310">
    <property type="entry name" value="DNA_ligase_ATP-dep_cent"/>
</dbReference>
<dbReference type="EMBL" id="LGTE01000002">
    <property type="protein sequence ID" value="KNZ70900.1"/>
    <property type="molecule type" value="Genomic_DNA"/>
</dbReference>
<evidence type="ECO:0000256" key="1">
    <source>
        <dbReference type="ARBA" id="ARBA00012727"/>
    </source>
</evidence>
<dbReference type="GO" id="GO:0003677">
    <property type="term" value="F:DNA binding"/>
    <property type="evidence" value="ECO:0007669"/>
    <property type="project" value="InterPro"/>
</dbReference>
<dbReference type="Pfam" id="PF04679">
    <property type="entry name" value="DNA_ligase_A_C"/>
    <property type="match status" value="1"/>
</dbReference>
<dbReference type="GO" id="GO:0006303">
    <property type="term" value="P:double-strand break repair via nonhomologous end joining"/>
    <property type="evidence" value="ECO:0007669"/>
    <property type="project" value="TreeGrafter"/>
</dbReference>
<dbReference type="SUPFAM" id="SSF56091">
    <property type="entry name" value="DNA ligase/mRNA capping enzyme, catalytic domain"/>
    <property type="match status" value="1"/>
</dbReference>
<evidence type="ECO:0000313" key="6">
    <source>
        <dbReference type="Proteomes" id="UP000037175"/>
    </source>
</evidence>
<feature type="domain" description="ATP-dependent DNA ligase family profile" evidence="4">
    <location>
        <begin position="105"/>
        <end position="238"/>
    </location>
</feature>
<dbReference type="Gene3D" id="2.40.50.140">
    <property type="entry name" value="Nucleic acid-binding proteins"/>
    <property type="match status" value="1"/>
</dbReference>
<dbReference type="InterPro" id="IPR012309">
    <property type="entry name" value="DNA_ligase_ATP-dep_C"/>
</dbReference>
<reference evidence="6" key="1">
    <citation type="submission" date="2015-07" db="EMBL/GenBank/DDBJ databases">
        <title>Complete Genome of Thermincola ferriacetica strain Z-0001T.</title>
        <authorList>
            <person name="Lusk B."/>
            <person name="Badalamenti J.P."/>
            <person name="Parameswaran P."/>
            <person name="Bond D.R."/>
            <person name="Torres C.I."/>
        </authorList>
    </citation>
    <scope>NUCLEOTIDE SEQUENCE [LARGE SCALE GENOMIC DNA]</scope>
    <source>
        <strain evidence="6">Z-0001</strain>
    </source>
</reference>
<evidence type="ECO:0000259" key="4">
    <source>
        <dbReference type="PROSITE" id="PS50160"/>
    </source>
</evidence>
<dbReference type="InterPro" id="IPR016059">
    <property type="entry name" value="DNA_ligase_ATP-dep_CS"/>
</dbReference>
<comment type="catalytic activity">
    <reaction evidence="3">
        <text>ATP + (deoxyribonucleotide)n-3'-hydroxyl + 5'-phospho-(deoxyribonucleotide)m = (deoxyribonucleotide)n+m + AMP + diphosphate.</text>
        <dbReference type="EC" id="6.5.1.1"/>
    </reaction>
</comment>
<dbReference type="PROSITE" id="PS00697">
    <property type="entry name" value="DNA_LIGASE_A1"/>
    <property type="match status" value="1"/>
</dbReference>
<keyword evidence="6" id="KW-1185">Reference proteome</keyword>
<dbReference type="EC" id="6.5.1.1" evidence="1"/>
<dbReference type="SUPFAM" id="SSF50249">
    <property type="entry name" value="Nucleic acid-binding proteins"/>
    <property type="match status" value="1"/>
</dbReference>
<dbReference type="RefSeq" id="WP_052216788.1">
    <property type="nucleotide sequence ID" value="NZ_LGTE01000002.1"/>
</dbReference>
<accession>A0A0L6W5U7</accession>
<dbReference type="PATRIC" id="fig|281456.6.peg.612"/>
<dbReference type="PROSITE" id="PS50160">
    <property type="entry name" value="DNA_LIGASE_A3"/>
    <property type="match status" value="1"/>
</dbReference>
<dbReference type="Proteomes" id="UP000037175">
    <property type="component" value="Unassembled WGS sequence"/>
</dbReference>
<dbReference type="AlphaFoldDB" id="A0A0L6W5U7"/>
<organism evidence="5 6">
    <name type="scientific">Thermincola ferriacetica</name>
    <dbReference type="NCBI Taxonomy" id="281456"/>
    <lineage>
        <taxon>Bacteria</taxon>
        <taxon>Bacillati</taxon>
        <taxon>Bacillota</taxon>
        <taxon>Clostridia</taxon>
        <taxon>Eubacteriales</taxon>
        <taxon>Thermincolaceae</taxon>
        <taxon>Thermincola</taxon>
    </lineage>
</organism>
<dbReference type="CDD" id="cd07971">
    <property type="entry name" value="OBF_DNA_ligase_LigD"/>
    <property type="match status" value="1"/>
</dbReference>
<dbReference type="InterPro" id="IPR029710">
    <property type="entry name" value="LIG4"/>
</dbReference>
<dbReference type="Gene3D" id="3.30.470.30">
    <property type="entry name" value="DNA ligase/mRNA capping enzyme"/>
    <property type="match status" value="1"/>
</dbReference>
<keyword evidence="2 5" id="KW-0436">Ligase</keyword>
<dbReference type="Pfam" id="PF01068">
    <property type="entry name" value="DNA_ligase_A_M"/>
    <property type="match status" value="1"/>
</dbReference>
<evidence type="ECO:0000313" key="5">
    <source>
        <dbReference type="EMBL" id="KNZ70900.1"/>
    </source>
</evidence>
<dbReference type="GO" id="GO:0003910">
    <property type="term" value="F:DNA ligase (ATP) activity"/>
    <property type="evidence" value="ECO:0007669"/>
    <property type="project" value="UniProtKB-EC"/>
</dbReference>